<evidence type="ECO:0000256" key="1">
    <source>
        <dbReference type="SAM" id="MobiDB-lite"/>
    </source>
</evidence>
<dbReference type="Proteomes" id="UP000504609">
    <property type="component" value="Unplaced"/>
</dbReference>
<dbReference type="Pfam" id="PF05904">
    <property type="entry name" value="DUF863"/>
    <property type="match status" value="3"/>
</dbReference>
<proteinExistence type="predicted"/>
<organism evidence="2 3">
    <name type="scientific">Cucurbita moschata</name>
    <name type="common">Winter crookneck squash</name>
    <name type="synonym">Cucurbita pepo var. moschata</name>
    <dbReference type="NCBI Taxonomy" id="3662"/>
    <lineage>
        <taxon>Eukaryota</taxon>
        <taxon>Viridiplantae</taxon>
        <taxon>Streptophyta</taxon>
        <taxon>Embryophyta</taxon>
        <taxon>Tracheophyta</taxon>
        <taxon>Spermatophyta</taxon>
        <taxon>Magnoliopsida</taxon>
        <taxon>eudicotyledons</taxon>
        <taxon>Gunneridae</taxon>
        <taxon>Pentapetalae</taxon>
        <taxon>rosids</taxon>
        <taxon>fabids</taxon>
        <taxon>Cucurbitales</taxon>
        <taxon>Cucurbitaceae</taxon>
        <taxon>Cucurbiteae</taxon>
        <taxon>Cucurbita</taxon>
    </lineage>
</organism>
<dbReference type="PANTHER" id="PTHR33167">
    <property type="entry name" value="TRANSCRIPTION FACTOR, PUTATIVE (DUF863)-RELATED"/>
    <property type="match status" value="1"/>
</dbReference>
<feature type="compositionally biased region" description="Basic residues" evidence="1">
    <location>
        <begin position="638"/>
        <end position="649"/>
    </location>
</feature>
<feature type="region of interest" description="Disordered" evidence="1">
    <location>
        <begin position="690"/>
        <end position="769"/>
    </location>
</feature>
<gene>
    <name evidence="3" type="primary">LOC111454176</name>
</gene>
<accession>A0A6J1GHC7</accession>
<reference evidence="3" key="1">
    <citation type="submission" date="2025-08" db="UniProtKB">
        <authorList>
            <consortium name="RefSeq"/>
        </authorList>
    </citation>
    <scope>IDENTIFICATION</scope>
    <source>
        <tissue evidence="3">Young leaves</tissue>
    </source>
</reference>
<name>A0A6J1GHC7_CUCMO</name>
<dbReference type="RefSeq" id="XP_022951303.1">
    <property type="nucleotide sequence ID" value="XM_023095535.1"/>
</dbReference>
<feature type="compositionally biased region" description="Polar residues" evidence="1">
    <location>
        <begin position="690"/>
        <end position="699"/>
    </location>
</feature>
<evidence type="ECO:0000313" key="3">
    <source>
        <dbReference type="RefSeq" id="XP_022951303.1"/>
    </source>
</evidence>
<evidence type="ECO:0000313" key="2">
    <source>
        <dbReference type="Proteomes" id="UP000504609"/>
    </source>
</evidence>
<feature type="compositionally biased region" description="Basic residues" evidence="1">
    <location>
        <begin position="749"/>
        <end position="758"/>
    </location>
</feature>
<dbReference type="InterPro" id="IPR008581">
    <property type="entry name" value="DUF863_pln"/>
</dbReference>
<dbReference type="KEGG" id="cmos:111454176"/>
<keyword evidence="2" id="KW-1185">Reference proteome</keyword>
<dbReference type="AlphaFoldDB" id="A0A6J1GHC7"/>
<sequence>MGTKVQCKSSLPGFYPMRELNNDTNSHNWHLFYGERAFTNAQYPNVFLPRTSTNGYLGDDKDAVKQKMLEHEAIFKNQVFELHRLYRKQRDLMAKIKSTELCRNQLAVDSLLSSSPMTSQVTSEDGSRRNLPYFRVANSSNARFSISGVEEVHSSMISSQKPCFFSLQNDMRDVQVLESRPTKFRRKVLDLQLPADEYIDSEPDISSHHHHKDQMIDLGRDIKFYAADDGEPTGCLPNARKLAARFETNTSCLSDLDNNNILQGLQTKIWPVSSQPVSSLYELHEAPLFHSTDKDSVEQSRDGSVFGLQFTKRCHEKIKGEPLSSNSFIPTHTSTPQPAAPDFSKLSYYNRAVLGCSSEFKEEMGQPSSVSCNFWKQGNGNDRTPTDSSPSVALKLLEDSSSVDMKCTKERGFKENCTLLPWLRGKTGHLLSDDIFNKEFESDMSCKSQKLRTLSVSEGLQDPKKAVFDINLPCDPLVAELNEAKVLIDLNLSLSDDDEERWIPTPKSNVGTWGEIDLEEAPASTDEIIETTPELDSKWQYEAVNEQDGVMELAAEAIVSIASSVCDSHLEDCMDSGFDLLVEMAVLYSNEYEEGMDSFESMTLGLAEAKAEEYMPKPLVLPGHITTEEDAANVLQSRPRKGQARRGRQRRDFQRDILPGLTSLSRQEVTEDLNTFGGLMRAMGHEWNSSLMKRNSSRNAACGRGRRRSMTSSSSSPSTQPAENVPSNADADADEMGVDNRRLTGWGKTTRRPRRRQRVPVGNLATIVL</sequence>
<dbReference type="GeneID" id="111454176"/>
<dbReference type="PANTHER" id="PTHR33167:SF4">
    <property type="entry name" value="TRANSCRIPTION FACTOR, PUTATIVE (DUF863)-RELATED"/>
    <property type="match status" value="1"/>
</dbReference>
<feature type="region of interest" description="Disordered" evidence="1">
    <location>
        <begin position="634"/>
        <end position="659"/>
    </location>
</feature>
<protein>
    <submittedName>
        <fullName evidence="3">Uncharacterized protein LOC111454176</fullName>
    </submittedName>
</protein>